<evidence type="ECO:0000256" key="2">
    <source>
        <dbReference type="ARBA" id="ARBA00012438"/>
    </source>
</evidence>
<evidence type="ECO:0000313" key="5">
    <source>
        <dbReference type="Proteomes" id="UP000014975"/>
    </source>
</evidence>
<dbReference type="Pfam" id="PF00512">
    <property type="entry name" value="HisKA"/>
    <property type="match status" value="1"/>
</dbReference>
<gene>
    <name evidence="4" type="ORF">dsat_0765</name>
</gene>
<dbReference type="eggNOG" id="COG1639">
    <property type="taxonomic scope" value="Bacteria"/>
</dbReference>
<dbReference type="SMART" id="SM00388">
    <property type="entry name" value="HisKA"/>
    <property type="match status" value="1"/>
</dbReference>
<dbReference type="PROSITE" id="PS51833">
    <property type="entry name" value="HDOD"/>
    <property type="match status" value="1"/>
</dbReference>
<dbReference type="InterPro" id="IPR013976">
    <property type="entry name" value="HDOD"/>
</dbReference>
<dbReference type="InterPro" id="IPR003661">
    <property type="entry name" value="HisK_dim/P_dom"/>
</dbReference>
<evidence type="ECO:0000313" key="4">
    <source>
        <dbReference type="EMBL" id="EPR32413.1"/>
    </source>
</evidence>
<evidence type="ECO:0000259" key="3">
    <source>
        <dbReference type="PROSITE" id="PS51833"/>
    </source>
</evidence>
<reference evidence="4 5" key="1">
    <citation type="journal article" date="2013" name="Genome Announc.">
        <title>Draft genome sequences for three mercury-methylating, sulfate-reducing bacteria.</title>
        <authorList>
            <person name="Brown S.D."/>
            <person name="Hurt R.A.Jr."/>
            <person name="Gilmour C.C."/>
            <person name="Elias D.A."/>
        </authorList>
    </citation>
    <scope>NUCLEOTIDE SEQUENCE [LARGE SCALE GENOMIC DNA]</scope>
    <source>
        <strain evidence="4 5">DSM 16529</strain>
    </source>
</reference>
<proteinExistence type="predicted"/>
<dbReference type="EC" id="2.7.13.3" evidence="2"/>
<dbReference type="Proteomes" id="UP000014975">
    <property type="component" value="Unassembled WGS sequence"/>
</dbReference>
<dbReference type="EMBL" id="ATHI01000027">
    <property type="protein sequence ID" value="EPR32413.1"/>
    <property type="molecule type" value="Genomic_DNA"/>
</dbReference>
<keyword evidence="5" id="KW-1185">Reference proteome</keyword>
<dbReference type="SUPFAM" id="SSF109604">
    <property type="entry name" value="HD-domain/PDEase-like"/>
    <property type="match status" value="1"/>
</dbReference>
<dbReference type="Gene3D" id="1.10.287.130">
    <property type="match status" value="1"/>
</dbReference>
<dbReference type="OrthoDB" id="5465032at2"/>
<accession>S7UJD2</accession>
<sequence>MAQPISAPPIPSLSPHETRLVILCFDPSATARELVETLARDEQAVSLFLKAARGNAFGFGGAPATLPQAVVRTGFAFARKWAAVHALSRRMHEITGRPPGVNEYWRRALCRSVVADALEDYFAPCACGQAALLGFLLEAGGLLAPSEPSPEKRYALSARMLRAWGLPGHAIQVLEEAAKGPATPLSSPTRRFLHVADLFSDLCFGEREDIHAFLLTAQELLDADEALVEDLVIASLQTLRGVAEHILMDADARQGLNELLGKATRVFRDMLREAAPAPLPSRETLDVAVARDTLEAMAHELRNPLMAVGGFARKLVGALDATSPEHEYASIILEEGRRIEELFRGMEENP</sequence>
<comment type="catalytic activity">
    <reaction evidence="1">
        <text>ATP + protein L-histidine = ADP + protein N-phospho-L-histidine.</text>
        <dbReference type="EC" id="2.7.13.3"/>
    </reaction>
</comment>
<dbReference type="STRING" id="1121439.dsat_0765"/>
<dbReference type="AlphaFoldDB" id="S7UJD2"/>
<dbReference type="SUPFAM" id="SSF47384">
    <property type="entry name" value="Homodimeric domain of signal transducing histidine kinase"/>
    <property type="match status" value="1"/>
</dbReference>
<dbReference type="GO" id="GO:0000155">
    <property type="term" value="F:phosphorelay sensor kinase activity"/>
    <property type="evidence" value="ECO:0007669"/>
    <property type="project" value="InterPro"/>
</dbReference>
<organism evidence="4 5">
    <name type="scientific">Alkalidesulfovibrio alkalitolerans DSM 16529</name>
    <dbReference type="NCBI Taxonomy" id="1121439"/>
    <lineage>
        <taxon>Bacteria</taxon>
        <taxon>Pseudomonadati</taxon>
        <taxon>Thermodesulfobacteriota</taxon>
        <taxon>Desulfovibrionia</taxon>
        <taxon>Desulfovibrionales</taxon>
        <taxon>Desulfovibrionaceae</taxon>
        <taxon>Alkalidesulfovibrio</taxon>
    </lineage>
</organism>
<evidence type="ECO:0000256" key="1">
    <source>
        <dbReference type="ARBA" id="ARBA00000085"/>
    </source>
</evidence>
<comment type="caution">
    <text evidence="4">The sequence shown here is derived from an EMBL/GenBank/DDBJ whole genome shotgun (WGS) entry which is preliminary data.</text>
</comment>
<dbReference type="InterPro" id="IPR036097">
    <property type="entry name" value="HisK_dim/P_sf"/>
</dbReference>
<dbReference type="CDD" id="cd00082">
    <property type="entry name" value="HisKA"/>
    <property type="match status" value="1"/>
</dbReference>
<protein>
    <recommendedName>
        <fullName evidence="2">histidine kinase</fullName>
        <ecNumber evidence="2">2.7.13.3</ecNumber>
    </recommendedName>
</protein>
<feature type="domain" description="HDOD" evidence="3">
    <location>
        <begin position="10"/>
        <end position="196"/>
    </location>
</feature>
<dbReference type="Gene3D" id="1.10.3210.10">
    <property type="entry name" value="Hypothetical protein af1432"/>
    <property type="match status" value="1"/>
</dbReference>
<dbReference type="RefSeq" id="WP_020887462.1">
    <property type="nucleotide sequence ID" value="NZ_ATHI01000027.1"/>
</dbReference>
<dbReference type="Pfam" id="PF08668">
    <property type="entry name" value="HDOD"/>
    <property type="match status" value="1"/>
</dbReference>
<name>S7UJD2_9BACT</name>
<dbReference type="PATRIC" id="fig|1121439.3.peg.2127"/>